<reference evidence="1" key="1">
    <citation type="submission" date="2021-05" db="EMBL/GenBank/DDBJ databases">
        <authorList>
            <person name="Scholz U."/>
            <person name="Mascher M."/>
            <person name="Fiebig A."/>
        </authorList>
    </citation>
    <scope>NUCLEOTIDE SEQUENCE [LARGE SCALE GENOMIC DNA]</scope>
</reference>
<name>A0ACD5ZZ16_AVESA</name>
<accession>A0ACD5ZZ16</accession>
<sequence length="887" mass="94503">MCLSSAAIFCRSSELGGLRFFLKLVKASGAGVVKVRSDLLPLLCGHRGGGLSIGVRAAGLRPRRWEIVVATGRVPKRRRACAATILGQGNRTVQRFWTSRGFNLQASMPMRRLLCRSAMAFSVTPSPSGSVPGVGAGCRGVEGIIVPGGEGPDCKLLFSSEVFFVIDQDLCASLLISEVLFPPNPVAIFCPIACEMPPHERKAPPARRMLALPAVCPCEAISPGTLLASLLTLAADVAGRDAGTFPVLQRGAGDALRITRVLLAFLEELREASPLPGAAVLGLSELHVAMQKLRFLLADCARRGARLWVLMNAELVASELRFFLGSVATAMDALPADVVGASVEAQELARLVSEQAWRAVVRPDADDSRSAWSVRSMLTKFKSSATPHAEDVRMVLGRVGITTWWDCAEEVAFLEAELLERLEDGRENDNDLVLISGLMAFLVYCRVVLFDRVDTKKADKAAAPEPTPAASCCCTAWANQDTLLCPITLELMTDPVTVATGQTYDRTSIKRWVKSGCRTCPVTGEKLRSAQFVPNVAVRGIVDQLLISNGASLHGQPSSKHRSAVDKTVAAFGPAAAGGVRLAAACLIARLSRGTPDEQKKAAYEVRKLAKRNVFHRACLVEADAVPWLLHLLSSTDASVQDNAVASLLNLSKHTDGRRALVEAGGLSLIVDAVNVAAKVEAQQNAAAILFYLSSNSDYCKEIGRIPEAIPTLVHLMREGTYRGRKNALVSLYGVLQGADSIAKAVSAGAVAVLANLLSSDREDIVNDSVALLARIAEQSAGVTAVLASSELVTRLVDFLGASSSRSGKDHCVALLASLCQHGGDKVAALMGKMPGLMPALYALIADGSPVAGKRARWLINEIHRVYEQRQPPPQVAPPAGDRVIRV</sequence>
<evidence type="ECO:0000313" key="2">
    <source>
        <dbReference type="Proteomes" id="UP001732700"/>
    </source>
</evidence>
<protein>
    <submittedName>
        <fullName evidence="1">Uncharacterized protein</fullName>
    </submittedName>
</protein>
<organism evidence="1 2">
    <name type="scientific">Avena sativa</name>
    <name type="common">Oat</name>
    <dbReference type="NCBI Taxonomy" id="4498"/>
    <lineage>
        <taxon>Eukaryota</taxon>
        <taxon>Viridiplantae</taxon>
        <taxon>Streptophyta</taxon>
        <taxon>Embryophyta</taxon>
        <taxon>Tracheophyta</taxon>
        <taxon>Spermatophyta</taxon>
        <taxon>Magnoliopsida</taxon>
        <taxon>Liliopsida</taxon>
        <taxon>Poales</taxon>
        <taxon>Poaceae</taxon>
        <taxon>BOP clade</taxon>
        <taxon>Pooideae</taxon>
        <taxon>Poodae</taxon>
        <taxon>Poeae</taxon>
        <taxon>Poeae Chloroplast Group 1 (Aveneae type)</taxon>
        <taxon>Aveninae</taxon>
        <taxon>Avena</taxon>
    </lineage>
</organism>
<proteinExistence type="predicted"/>
<dbReference type="EnsemblPlants" id="AVESA.00010b.r2.7CG0663850.1">
    <property type="protein sequence ID" value="AVESA.00010b.r2.7CG0663850.1.CDS"/>
    <property type="gene ID" value="AVESA.00010b.r2.7CG0663850"/>
</dbReference>
<evidence type="ECO:0000313" key="1">
    <source>
        <dbReference type="EnsemblPlants" id="AVESA.00010b.r2.7CG0663850.1.CDS"/>
    </source>
</evidence>
<keyword evidence="2" id="KW-1185">Reference proteome</keyword>
<dbReference type="Proteomes" id="UP001732700">
    <property type="component" value="Chromosome 7C"/>
</dbReference>
<reference evidence="1" key="2">
    <citation type="submission" date="2025-09" db="UniProtKB">
        <authorList>
            <consortium name="EnsemblPlants"/>
        </authorList>
    </citation>
    <scope>IDENTIFICATION</scope>
</reference>